<feature type="non-terminal residue" evidence="1">
    <location>
        <position position="261"/>
    </location>
</feature>
<reference evidence="1" key="1">
    <citation type="submission" date="2018-05" db="EMBL/GenBank/DDBJ databases">
        <authorList>
            <person name="Lanie J.A."/>
            <person name="Ng W.-L."/>
            <person name="Kazmierczak K.M."/>
            <person name="Andrzejewski T.M."/>
            <person name="Davidsen T.M."/>
            <person name="Wayne K.J."/>
            <person name="Tettelin H."/>
            <person name="Glass J.I."/>
            <person name="Rusch D."/>
            <person name="Podicherti R."/>
            <person name="Tsui H.-C.T."/>
            <person name="Winkler M.E."/>
        </authorList>
    </citation>
    <scope>NUCLEOTIDE SEQUENCE</scope>
</reference>
<evidence type="ECO:0000313" key="1">
    <source>
        <dbReference type="EMBL" id="SVD63404.1"/>
    </source>
</evidence>
<sequence length="261" mass="29401">MMALFLALFLQDPGITNGSFHDWNQGAPVGWSITVGATNSSGSQPSQLGPGKDGGISLWGSKKTGTWSAVSQDINLPPDQFARIAYRFRTSGLKQEGNQFPNHFISLRTFDSSGHMIGADYRTLSSKTWSSGELITSRTENASRIQLILFLSITGQLDIKEIEIQNLRPDDSFDVLARNMDLYYSYFQHKQVQWQEIVTRYRNKKAPFAERIKPMLAELKDGHIWILPPGEKKIPVFRPPTKHNYDFHSVAKDLAEVKQVG</sequence>
<organism evidence="1">
    <name type="scientific">marine metagenome</name>
    <dbReference type="NCBI Taxonomy" id="408172"/>
    <lineage>
        <taxon>unclassified sequences</taxon>
        <taxon>metagenomes</taxon>
        <taxon>ecological metagenomes</taxon>
    </lineage>
</organism>
<protein>
    <submittedName>
        <fullName evidence="1">Uncharacterized protein</fullName>
    </submittedName>
</protein>
<name>A0A382WXP1_9ZZZZ</name>
<dbReference type="Gene3D" id="3.30.750.44">
    <property type="match status" value="1"/>
</dbReference>
<gene>
    <name evidence="1" type="ORF">METZ01_LOCUS416258</name>
</gene>
<dbReference type="Gene3D" id="2.60.120.260">
    <property type="entry name" value="Galactose-binding domain-like"/>
    <property type="match status" value="1"/>
</dbReference>
<accession>A0A382WXP1</accession>
<proteinExistence type="predicted"/>
<dbReference type="EMBL" id="UINC01163215">
    <property type="protein sequence ID" value="SVD63404.1"/>
    <property type="molecule type" value="Genomic_DNA"/>
</dbReference>
<dbReference type="AlphaFoldDB" id="A0A382WXP1"/>